<keyword evidence="5" id="KW-1185">Reference proteome</keyword>
<keyword evidence="2" id="KW-0732">Signal</keyword>
<feature type="signal peptide" evidence="2">
    <location>
        <begin position="1"/>
        <end position="22"/>
    </location>
</feature>
<reference evidence="4" key="3">
    <citation type="submission" date="2025-09" db="UniProtKB">
        <authorList>
            <consortium name="Ensembl"/>
        </authorList>
    </citation>
    <scope>IDENTIFICATION</scope>
</reference>
<dbReference type="GO" id="GO:0031982">
    <property type="term" value="C:vesicle"/>
    <property type="evidence" value="ECO:0007669"/>
    <property type="project" value="TreeGrafter"/>
</dbReference>
<dbReference type="Gene3D" id="3.10.450.10">
    <property type="match status" value="1"/>
</dbReference>
<evidence type="ECO:0000256" key="1">
    <source>
        <dbReference type="ARBA" id="ARBA00009403"/>
    </source>
</evidence>
<name>A0A8C8TXS5_PERMB</name>
<evidence type="ECO:0000259" key="3">
    <source>
        <dbReference type="Pfam" id="PF00031"/>
    </source>
</evidence>
<proteinExistence type="inferred from homology"/>
<gene>
    <name evidence="4" type="primary">LOC102909104</name>
</gene>
<feature type="chain" id="PRO_5034306814" evidence="2">
    <location>
        <begin position="23"/>
        <end position="110"/>
    </location>
</feature>
<protein>
    <submittedName>
        <fullName evidence="4">Cystatin D</fullName>
    </submittedName>
</protein>
<dbReference type="PANTHER" id="PTHR46186:SF4">
    <property type="entry name" value="CYSTATIN 10"/>
    <property type="match status" value="1"/>
</dbReference>
<dbReference type="CDD" id="cd00042">
    <property type="entry name" value="CY"/>
    <property type="match status" value="1"/>
</dbReference>
<dbReference type="InterPro" id="IPR000010">
    <property type="entry name" value="Cystatin_dom"/>
</dbReference>
<feature type="domain" description="Cystatin" evidence="3">
    <location>
        <begin position="45"/>
        <end position="102"/>
    </location>
</feature>
<dbReference type="GO" id="GO:0005737">
    <property type="term" value="C:cytoplasm"/>
    <property type="evidence" value="ECO:0007669"/>
    <property type="project" value="TreeGrafter"/>
</dbReference>
<reference evidence="4 5" key="1">
    <citation type="submission" date="2018-10" db="EMBL/GenBank/DDBJ databases">
        <title>Improved assembly of the deer mouse Peromyscus maniculatus genome.</title>
        <authorList>
            <person name="Lassance J.-M."/>
            <person name="Hoekstra H.E."/>
        </authorList>
    </citation>
    <scope>NUCLEOTIDE SEQUENCE [LARGE SCALE GENOMIC DNA]</scope>
</reference>
<dbReference type="SUPFAM" id="SSF54403">
    <property type="entry name" value="Cystatin/monellin"/>
    <property type="match status" value="1"/>
</dbReference>
<accession>A0A8C8TXS5</accession>
<dbReference type="GeneTree" id="ENSGT00940000154755"/>
<dbReference type="Ensembl" id="ENSPEMT00000024934.2">
    <property type="protein sequence ID" value="ENSPEMP00000020585.1"/>
    <property type="gene ID" value="ENSPEMG00000018501.2"/>
</dbReference>
<organism evidence="4 5">
    <name type="scientific">Peromyscus maniculatus bairdii</name>
    <name type="common">Prairie deer mouse</name>
    <dbReference type="NCBI Taxonomy" id="230844"/>
    <lineage>
        <taxon>Eukaryota</taxon>
        <taxon>Metazoa</taxon>
        <taxon>Chordata</taxon>
        <taxon>Craniata</taxon>
        <taxon>Vertebrata</taxon>
        <taxon>Euteleostomi</taxon>
        <taxon>Mammalia</taxon>
        <taxon>Eutheria</taxon>
        <taxon>Euarchontoglires</taxon>
        <taxon>Glires</taxon>
        <taxon>Rodentia</taxon>
        <taxon>Myomorpha</taxon>
        <taxon>Muroidea</taxon>
        <taxon>Cricetidae</taxon>
        <taxon>Neotominae</taxon>
        <taxon>Peromyscus</taxon>
    </lineage>
</organism>
<dbReference type="InterPro" id="IPR046350">
    <property type="entry name" value="Cystatin_sf"/>
</dbReference>
<dbReference type="AlphaFoldDB" id="A0A8C8TXS5"/>
<dbReference type="GO" id="GO:0004869">
    <property type="term" value="F:cysteine-type endopeptidase inhibitor activity"/>
    <property type="evidence" value="ECO:0007669"/>
    <property type="project" value="InterPro"/>
</dbReference>
<evidence type="ECO:0000313" key="4">
    <source>
        <dbReference type="Ensembl" id="ENSPEMP00000020585.1"/>
    </source>
</evidence>
<dbReference type="Proteomes" id="UP000694547">
    <property type="component" value="Chromosome 4"/>
</dbReference>
<dbReference type="PANTHER" id="PTHR46186">
    <property type="entry name" value="CYSTATIN"/>
    <property type="match status" value="1"/>
</dbReference>
<evidence type="ECO:0000256" key="2">
    <source>
        <dbReference type="SAM" id="SignalP"/>
    </source>
</evidence>
<comment type="similarity">
    <text evidence="1">Belongs to the cystatin family.</text>
</comment>
<dbReference type="Pfam" id="PF00031">
    <property type="entry name" value="Cystatin"/>
    <property type="match status" value="1"/>
</dbReference>
<sequence>MTNLQRPSLPLLAALALILVLAVSPGASTNAEAKQTAVGRVEPDDLTDKEVQKVVNFAVKTYNDMDNDVYFSRPIQVMSASQQRITCNFEINTVAKQNKMSVTHFNCYHA</sequence>
<dbReference type="GO" id="GO:0005615">
    <property type="term" value="C:extracellular space"/>
    <property type="evidence" value="ECO:0007669"/>
    <property type="project" value="TreeGrafter"/>
</dbReference>
<evidence type="ECO:0000313" key="5">
    <source>
        <dbReference type="Proteomes" id="UP000694547"/>
    </source>
</evidence>
<reference evidence="4" key="2">
    <citation type="submission" date="2025-08" db="UniProtKB">
        <authorList>
            <consortium name="Ensembl"/>
        </authorList>
    </citation>
    <scope>IDENTIFICATION</scope>
</reference>